<protein>
    <recommendedName>
        <fullName evidence="1">PD-(D/E)XK endonuclease-like domain-containing protein</fullName>
    </recommendedName>
</protein>
<dbReference type="InterPro" id="IPR027417">
    <property type="entry name" value="P-loop_NTPase"/>
</dbReference>
<feature type="domain" description="PD-(D/E)XK endonuclease-like" evidence="1">
    <location>
        <begin position="236"/>
        <end position="326"/>
    </location>
</feature>
<evidence type="ECO:0000313" key="3">
    <source>
        <dbReference type="Proteomes" id="UP001174909"/>
    </source>
</evidence>
<organism evidence="2 3">
    <name type="scientific">Geodia barretti</name>
    <name type="common">Barrett's horny sponge</name>
    <dbReference type="NCBI Taxonomy" id="519541"/>
    <lineage>
        <taxon>Eukaryota</taxon>
        <taxon>Metazoa</taxon>
        <taxon>Porifera</taxon>
        <taxon>Demospongiae</taxon>
        <taxon>Heteroscleromorpha</taxon>
        <taxon>Tetractinellida</taxon>
        <taxon>Astrophorina</taxon>
        <taxon>Geodiidae</taxon>
        <taxon>Geodia</taxon>
    </lineage>
</organism>
<reference evidence="2" key="1">
    <citation type="submission" date="2023-03" db="EMBL/GenBank/DDBJ databases">
        <authorList>
            <person name="Steffen K."/>
            <person name="Cardenas P."/>
        </authorList>
    </citation>
    <scope>NUCLEOTIDE SEQUENCE</scope>
</reference>
<accession>A0AA35R7Y4</accession>
<sequence>MAGPSRDSLADTPAGRTLLGLLDLAGKDFRRDEVMAWLTGCPVRPPRGKESTFSPSQWDAISRQAGIVGGLDQWQTRLEAFELQTMAKADSGEAAEELSVGRAAAMRASAGIAGDLREFIKDLSIAVAAPPPGSSWPTFCEWASKLLEGYIYQPPSTGDNNKQAGLEQDKKRIAQILDDLRAADSINPSASEEEFKQVLTDSMQVHQGHLGPTGQGVFVSSFASAAGMSFDAIWMLGIYSLAAQQLVPGASRFQAAYWFTSGGGGFQFAPPDFFDISDDDTAQRFREGALHIVSGIQAGVFPANPGPFSNENFANCRYCDFDRLCPARRGDIWERKKHDPKVVSYRELAEDGVQTDLDGEV</sequence>
<dbReference type="Pfam" id="PF12705">
    <property type="entry name" value="PDDEXK_1"/>
    <property type="match status" value="1"/>
</dbReference>
<proteinExistence type="predicted"/>
<dbReference type="AlphaFoldDB" id="A0AA35R7Y4"/>
<dbReference type="Proteomes" id="UP001174909">
    <property type="component" value="Unassembled WGS sequence"/>
</dbReference>
<dbReference type="EMBL" id="CASHTH010000691">
    <property type="protein sequence ID" value="CAI8006508.1"/>
    <property type="molecule type" value="Genomic_DNA"/>
</dbReference>
<keyword evidence="3" id="KW-1185">Reference proteome</keyword>
<evidence type="ECO:0000313" key="2">
    <source>
        <dbReference type="EMBL" id="CAI8006508.1"/>
    </source>
</evidence>
<gene>
    <name evidence="2" type="ORF">GBAR_LOCUS4750</name>
</gene>
<evidence type="ECO:0000259" key="1">
    <source>
        <dbReference type="Pfam" id="PF12705"/>
    </source>
</evidence>
<comment type="caution">
    <text evidence="2">The sequence shown here is derived from an EMBL/GenBank/DDBJ whole genome shotgun (WGS) entry which is preliminary data.</text>
</comment>
<dbReference type="InterPro" id="IPR038726">
    <property type="entry name" value="PDDEXK_AddAB-type"/>
</dbReference>
<name>A0AA35R7Y4_GEOBA</name>
<dbReference type="SUPFAM" id="SSF52540">
    <property type="entry name" value="P-loop containing nucleoside triphosphate hydrolases"/>
    <property type="match status" value="1"/>
</dbReference>